<proteinExistence type="predicted"/>
<dbReference type="AlphaFoldDB" id="J0WND3"/>
<dbReference type="InParanoid" id="J0WND3"/>
<dbReference type="EMBL" id="JH688057">
    <property type="protein sequence ID" value="EJD33885.1"/>
    <property type="molecule type" value="Genomic_DNA"/>
</dbReference>
<organism evidence="1 2">
    <name type="scientific">Auricularia subglabra (strain TFB-10046 / SS5)</name>
    <name type="common">White-rot fungus</name>
    <name type="synonym">Auricularia delicata (strain TFB10046)</name>
    <dbReference type="NCBI Taxonomy" id="717982"/>
    <lineage>
        <taxon>Eukaryota</taxon>
        <taxon>Fungi</taxon>
        <taxon>Dikarya</taxon>
        <taxon>Basidiomycota</taxon>
        <taxon>Agaricomycotina</taxon>
        <taxon>Agaricomycetes</taxon>
        <taxon>Auriculariales</taxon>
        <taxon>Auriculariaceae</taxon>
        <taxon>Auricularia</taxon>
    </lineage>
</organism>
<dbReference type="Proteomes" id="UP000006514">
    <property type="component" value="Unassembled WGS sequence"/>
</dbReference>
<reference evidence="2" key="1">
    <citation type="journal article" date="2012" name="Science">
        <title>The Paleozoic origin of enzymatic lignin decomposition reconstructed from 31 fungal genomes.</title>
        <authorList>
            <person name="Floudas D."/>
            <person name="Binder M."/>
            <person name="Riley R."/>
            <person name="Barry K."/>
            <person name="Blanchette R.A."/>
            <person name="Henrissat B."/>
            <person name="Martinez A.T."/>
            <person name="Otillar R."/>
            <person name="Spatafora J.W."/>
            <person name="Yadav J.S."/>
            <person name="Aerts A."/>
            <person name="Benoit I."/>
            <person name="Boyd A."/>
            <person name="Carlson A."/>
            <person name="Copeland A."/>
            <person name="Coutinho P.M."/>
            <person name="de Vries R.P."/>
            <person name="Ferreira P."/>
            <person name="Findley K."/>
            <person name="Foster B."/>
            <person name="Gaskell J."/>
            <person name="Glotzer D."/>
            <person name="Gorecki P."/>
            <person name="Heitman J."/>
            <person name="Hesse C."/>
            <person name="Hori C."/>
            <person name="Igarashi K."/>
            <person name="Jurgens J.A."/>
            <person name="Kallen N."/>
            <person name="Kersten P."/>
            <person name="Kohler A."/>
            <person name="Kuees U."/>
            <person name="Kumar T.K.A."/>
            <person name="Kuo A."/>
            <person name="LaButti K."/>
            <person name="Larrondo L.F."/>
            <person name="Lindquist E."/>
            <person name="Ling A."/>
            <person name="Lombard V."/>
            <person name="Lucas S."/>
            <person name="Lundell T."/>
            <person name="Martin R."/>
            <person name="McLaughlin D.J."/>
            <person name="Morgenstern I."/>
            <person name="Morin E."/>
            <person name="Murat C."/>
            <person name="Nagy L.G."/>
            <person name="Nolan M."/>
            <person name="Ohm R.A."/>
            <person name="Patyshakuliyeva A."/>
            <person name="Rokas A."/>
            <person name="Ruiz-Duenas F.J."/>
            <person name="Sabat G."/>
            <person name="Salamov A."/>
            <person name="Samejima M."/>
            <person name="Schmutz J."/>
            <person name="Slot J.C."/>
            <person name="St John F."/>
            <person name="Stenlid J."/>
            <person name="Sun H."/>
            <person name="Sun S."/>
            <person name="Syed K."/>
            <person name="Tsang A."/>
            <person name="Wiebenga A."/>
            <person name="Young D."/>
            <person name="Pisabarro A."/>
            <person name="Eastwood D.C."/>
            <person name="Martin F."/>
            <person name="Cullen D."/>
            <person name="Grigoriev I.V."/>
            <person name="Hibbett D.S."/>
        </authorList>
    </citation>
    <scope>NUCLEOTIDE SEQUENCE [LARGE SCALE GENOMIC DNA]</scope>
    <source>
        <strain evidence="2">TFB10046</strain>
    </source>
</reference>
<protein>
    <submittedName>
        <fullName evidence="1">Uncharacterized protein</fullName>
    </submittedName>
</protein>
<gene>
    <name evidence="1" type="ORF">AURDEDRAFT_177050</name>
</gene>
<evidence type="ECO:0000313" key="2">
    <source>
        <dbReference type="Proteomes" id="UP000006514"/>
    </source>
</evidence>
<keyword evidence="2" id="KW-1185">Reference proteome</keyword>
<accession>J0WND3</accession>
<sequence>MTHQSSTPRAAETATNIDEAADWLDRRSIVARQLAVDISAHVAMLPAVRIVWVDALDDGSSACTYGPCAALPFTIWVSERFVNSEGTWQRAPIRLHLTMAK</sequence>
<name>J0WND3_AURST</name>
<evidence type="ECO:0000313" key="1">
    <source>
        <dbReference type="EMBL" id="EJD33885.1"/>
    </source>
</evidence>
<dbReference type="KEGG" id="adl:AURDEDRAFT_177050"/>